<feature type="region of interest" description="Disordered" evidence="7">
    <location>
        <begin position="1"/>
        <end position="24"/>
    </location>
</feature>
<dbReference type="EMBL" id="WJXW01000003">
    <property type="protein sequence ID" value="KAF9738240.1"/>
    <property type="molecule type" value="Genomic_DNA"/>
</dbReference>
<keyword evidence="3" id="KW-0238">DNA-binding</keyword>
<evidence type="ECO:0000256" key="7">
    <source>
        <dbReference type="SAM" id="MobiDB-lite"/>
    </source>
</evidence>
<name>A0A9P6GNJ7_9PLEO</name>
<proteinExistence type="inferred from homology"/>
<keyword evidence="4" id="KW-0539">Nucleus</keyword>
<evidence type="ECO:0000256" key="4">
    <source>
        <dbReference type="ARBA" id="ARBA00023242"/>
    </source>
</evidence>
<dbReference type="Pfam" id="PF09696">
    <property type="entry name" value="Ctf8"/>
    <property type="match status" value="1"/>
</dbReference>
<evidence type="ECO:0000256" key="2">
    <source>
        <dbReference type="ARBA" id="ARBA00022705"/>
    </source>
</evidence>
<accession>A0A9P6GNJ7</accession>
<evidence type="ECO:0000313" key="8">
    <source>
        <dbReference type="EMBL" id="KAF9738240.1"/>
    </source>
</evidence>
<reference evidence="8" key="1">
    <citation type="journal article" date="2020" name="Mol. Plant Microbe Interact.">
        <title>Genome Sequence of the Biocontrol Agent Coniothyrium minitans strain Conio (IMI 134523).</title>
        <authorList>
            <person name="Patel D."/>
            <person name="Shittu T.A."/>
            <person name="Baroncelli R."/>
            <person name="Muthumeenakshi S."/>
            <person name="Osborne T.H."/>
            <person name="Janganan T.K."/>
            <person name="Sreenivasaprasad S."/>
        </authorList>
    </citation>
    <scope>NUCLEOTIDE SEQUENCE</scope>
    <source>
        <strain evidence="8">Conio</strain>
    </source>
</reference>
<keyword evidence="5" id="KW-0131">Cell cycle</keyword>
<comment type="caution">
    <text evidence="8">The sequence shown here is derived from an EMBL/GenBank/DDBJ whole genome shotgun (WGS) entry which is preliminary data.</text>
</comment>
<dbReference type="PANTHER" id="PTHR28605:SF1">
    <property type="entry name" value="CHROMOSOME TRANSMISSION FIDELITY FACTOR 8"/>
    <property type="match status" value="1"/>
</dbReference>
<evidence type="ECO:0000256" key="1">
    <source>
        <dbReference type="ARBA" id="ARBA00004123"/>
    </source>
</evidence>
<evidence type="ECO:0000256" key="6">
    <source>
        <dbReference type="ARBA" id="ARBA00038447"/>
    </source>
</evidence>
<comment type="subcellular location">
    <subcellularLocation>
        <location evidence="1">Nucleus</location>
    </subcellularLocation>
</comment>
<dbReference type="GO" id="GO:0007064">
    <property type="term" value="P:mitotic sister chromatid cohesion"/>
    <property type="evidence" value="ECO:0007669"/>
    <property type="project" value="InterPro"/>
</dbReference>
<dbReference type="InterPro" id="IPR018607">
    <property type="entry name" value="Ctf8"/>
</dbReference>
<keyword evidence="9" id="KW-1185">Reference proteome</keyword>
<dbReference type="GO" id="GO:0031390">
    <property type="term" value="C:Ctf18 RFC-like complex"/>
    <property type="evidence" value="ECO:0007669"/>
    <property type="project" value="InterPro"/>
</dbReference>
<dbReference type="GO" id="GO:0006260">
    <property type="term" value="P:DNA replication"/>
    <property type="evidence" value="ECO:0007669"/>
    <property type="project" value="UniProtKB-KW"/>
</dbReference>
<keyword evidence="2" id="KW-0235">DNA replication</keyword>
<organism evidence="8 9">
    <name type="scientific">Paraphaeosphaeria minitans</name>
    <dbReference type="NCBI Taxonomy" id="565426"/>
    <lineage>
        <taxon>Eukaryota</taxon>
        <taxon>Fungi</taxon>
        <taxon>Dikarya</taxon>
        <taxon>Ascomycota</taxon>
        <taxon>Pezizomycotina</taxon>
        <taxon>Dothideomycetes</taxon>
        <taxon>Pleosporomycetidae</taxon>
        <taxon>Pleosporales</taxon>
        <taxon>Massarineae</taxon>
        <taxon>Didymosphaeriaceae</taxon>
        <taxon>Paraphaeosphaeria</taxon>
    </lineage>
</organism>
<dbReference type="OrthoDB" id="121932at2759"/>
<dbReference type="Proteomes" id="UP000756921">
    <property type="component" value="Unassembled WGS sequence"/>
</dbReference>
<comment type="similarity">
    <text evidence="6">Belongs to the CTF8 family.</text>
</comment>
<dbReference type="GO" id="GO:0003677">
    <property type="term" value="F:DNA binding"/>
    <property type="evidence" value="ECO:0007669"/>
    <property type="project" value="UniProtKB-KW"/>
</dbReference>
<evidence type="ECO:0000256" key="5">
    <source>
        <dbReference type="ARBA" id="ARBA00023306"/>
    </source>
</evidence>
<dbReference type="PANTHER" id="PTHR28605">
    <property type="entry name" value="CTF8, CHROMOSOME TRANSMISSION FIDELITY FACTOR 8 HOMOLOG (S. CEREVISIAE)"/>
    <property type="match status" value="1"/>
</dbReference>
<evidence type="ECO:0000256" key="3">
    <source>
        <dbReference type="ARBA" id="ARBA00023125"/>
    </source>
</evidence>
<evidence type="ECO:0000313" key="9">
    <source>
        <dbReference type="Proteomes" id="UP000756921"/>
    </source>
</evidence>
<sequence>MPTIPLHQRPLAPSSSAQDSNPLPPLLRTPSGLALLELQGDIRFPPAAAQASTQVGKLMFPLYNPDLNGEDDTKWMKKVYLYVGKNQRMAGEVKKLGKPFAVIRKKESADSEDVVMGGAEAASTGEELEIVEIVKYKILFATRPEPVGGGVEETV</sequence>
<protein>
    <submittedName>
        <fullName evidence="8">Ctf8</fullName>
    </submittedName>
</protein>
<dbReference type="AlphaFoldDB" id="A0A9P6GNJ7"/>
<gene>
    <name evidence="8" type="ORF">PMIN01_03523</name>
</gene>